<reference evidence="2" key="1">
    <citation type="journal article" date="2020" name="Stud. Mycol.">
        <title>101 Dothideomycetes genomes: a test case for predicting lifestyles and emergence of pathogens.</title>
        <authorList>
            <person name="Haridas S."/>
            <person name="Albert R."/>
            <person name="Binder M."/>
            <person name="Bloem J."/>
            <person name="Labutti K."/>
            <person name="Salamov A."/>
            <person name="Andreopoulos B."/>
            <person name="Baker S."/>
            <person name="Barry K."/>
            <person name="Bills G."/>
            <person name="Bluhm B."/>
            <person name="Cannon C."/>
            <person name="Castanera R."/>
            <person name="Culley D."/>
            <person name="Daum C."/>
            <person name="Ezra D."/>
            <person name="Gonzalez J."/>
            <person name="Henrissat B."/>
            <person name="Kuo A."/>
            <person name="Liang C."/>
            <person name="Lipzen A."/>
            <person name="Lutzoni F."/>
            <person name="Magnuson J."/>
            <person name="Mondo S."/>
            <person name="Nolan M."/>
            <person name="Ohm R."/>
            <person name="Pangilinan J."/>
            <person name="Park H.-J."/>
            <person name="Ramirez L."/>
            <person name="Alfaro M."/>
            <person name="Sun H."/>
            <person name="Tritt A."/>
            <person name="Yoshinaga Y."/>
            <person name="Zwiers L.-H."/>
            <person name="Turgeon B."/>
            <person name="Goodwin S."/>
            <person name="Spatafora J."/>
            <person name="Crous P."/>
            <person name="Grigoriev I."/>
        </authorList>
    </citation>
    <scope>NUCLEOTIDE SEQUENCE</scope>
    <source>
        <strain evidence="2">CBS 121739</strain>
    </source>
</reference>
<dbReference type="Gene3D" id="3.40.50.1110">
    <property type="entry name" value="SGNH hydrolase"/>
    <property type="match status" value="1"/>
</dbReference>
<dbReference type="SUPFAM" id="SSF52266">
    <property type="entry name" value="SGNH hydrolase"/>
    <property type="match status" value="1"/>
</dbReference>
<evidence type="ECO:0000256" key="1">
    <source>
        <dbReference type="SAM" id="MobiDB-lite"/>
    </source>
</evidence>
<dbReference type="RefSeq" id="XP_033604933.1">
    <property type="nucleotide sequence ID" value="XM_033745068.1"/>
</dbReference>
<sequence>MSGPATTPSDAGITISSENENQEISRSQMHKLLVDNAKWKQRSEETSSIHIADLKKLSPNDALSTVLLGDSMFERMKTTGQSASLEPWPSTEMLGGRAFNQLKATNPLFHKRLDGVFNTGVGGDGVQNIVYRLAGEKAKNLDGLLPTLGAHNIKLFVLHCGTNNLHHKQGLKDRDRDYMRLILQALLHIARAGSKILVTGLFYRNDISDELVDDANGKIQDLVNSMNENIGALQILYLAPAPKVCKEHLVDHVHLSIDGYRLWTEHLLPKVVELLREVDLLRKAARSIHENAEQELFHSLKSSGSSSPL</sequence>
<evidence type="ECO:0008006" key="4">
    <source>
        <dbReference type="Google" id="ProtNLM"/>
    </source>
</evidence>
<dbReference type="EMBL" id="ML996565">
    <property type="protein sequence ID" value="KAF2762482.1"/>
    <property type="molecule type" value="Genomic_DNA"/>
</dbReference>
<name>A0A6A6WI55_9PEZI</name>
<dbReference type="InterPro" id="IPR036514">
    <property type="entry name" value="SGNH_hydro_sf"/>
</dbReference>
<dbReference type="Proteomes" id="UP000799437">
    <property type="component" value="Unassembled WGS sequence"/>
</dbReference>
<keyword evidence="3" id="KW-1185">Reference proteome</keyword>
<gene>
    <name evidence="2" type="ORF">EJ05DRAFT_481416</name>
</gene>
<organism evidence="2 3">
    <name type="scientific">Pseudovirgaria hyperparasitica</name>
    <dbReference type="NCBI Taxonomy" id="470096"/>
    <lineage>
        <taxon>Eukaryota</taxon>
        <taxon>Fungi</taxon>
        <taxon>Dikarya</taxon>
        <taxon>Ascomycota</taxon>
        <taxon>Pezizomycotina</taxon>
        <taxon>Dothideomycetes</taxon>
        <taxon>Dothideomycetes incertae sedis</taxon>
        <taxon>Acrospermales</taxon>
        <taxon>Acrospermaceae</taxon>
        <taxon>Pseudovirgaria</taxon>
    </lineage>
</organism>
<accession>A0A6A6WI55</accession>
<feature type="region of interest" description="Disordered" evidence="1">
    <location>
        <begin position="1"/>
        <end position="25"/>
    </location>
</feature>
<dbReference type="OrthoDB" id="505607at2759"/>
<evidence type="ECO:0000313" key="3">
    <source>
        <dbReference type="Proteomes" id="UP000799437"/>
    </source>
</evidence>
<evidence type="ECO:0000313" key="2">
    <source>
        <dbReference type="EMBL" id="KAF2762482.1"/>
    </source>
</evidence>
<dbReference type="AlphaFoldDB" id="A0A6A6WI55"/>
<protein>
    <recommendedName>
        <fullName evidence="4">SGNH hydrolase-type esterase domain-containing protein</fullName>
    </recommendedName>
</protein>
<dbReference type="GeneID" id="54486122"/>
<proteinExistence type="predicted"/>